<dbReference type="Pfam" id="PF02301">
    <property type="entry name" value="HORMA"/>
    <property type="match status" value="1"/>
</dbReference>
<dbReference type="EMBL" id="MU003774">
    <property type="protein sequence ID" value="KAF2723900.1"/>
    <property type="molecule type" value="Genomic_DNA"/>
</dbReference>
<dbReference type="OrthoDB" id="21254at2759"/>
<dbReference type="PANTHER" id="PTHR11842:SF10">
    <property type="entry name" value="MITOTIC SPINDLE ASSEMBLY CHECKPOINT PROTEIN MAD2B"/>
    <property type="match status" value="1"/>
</dbReference>
<feature type="domain" description="HORMA" evidence="2">
    <location>
        <begin position="9"/>
        <end position="220"/>
    </location>
</feature>
<keyword evidence="4" id="KW-1185">Reference proteome</keyword>
<dbReference type="Proteomes" id="UP000799441">
    <property type="component" value="Unassembled WGS sequence"/>
</dbReference>
<dbReference type="PANTHER" id="PTHR11842">
    <property type="entry name" value="MITOTIC SPINDLE ASSEMBLY CHECKPOINT PROTEIN MAD2"/>
    <property type="match status" value="1"/>
</dbReference>
<evidence type="ECO:0000313" key="4">
    <source>
        <dbReference type="Proteomes" id="UP000799441"/>
    </source>
</evidence>
<protein>
    <submittedName>
        <fullName evidence="3">DNA-binding protein</fullName>
    </submittedName>
</protein>
<comment type="similarity">
    <text evidence="1">Belongs to the MAD2 family.</text>
</comment>
<dbReference type="InterPro" id="IPR045091">
    <property type="entry name" value="Mad2-like"/>
</dbReference>
<evidence type="ECO:0000259" key="2">
    <source>
        <dbReference type="PROSITE" id="PS50815"/>
    </source>
</evidence>
<name>A0A9P4UTA6_9PEZI</name>
<evidence type="ECO:0000313" key="3">
    <source>
        <dbReference type="EMBL" id="KAF2723900.1"/>
    </source>
</evidence>
<dbReference type="SUPFAM" id="SSF56019">
    <property type="entry name" value="The spindle assembly checkpoint protein mad2"/>
    <property type="match status" value="1"/>
</dbReference>
<sequence>MSDDRPTFRLFVAAFADFFTCAVHTVLYERSIYPQSTFLSTRKYNFAVRQSRHPKVCEWIHDAVTAVEEEILNGAVEKVSIVIFDKHDRPMERFVFDVSRFPDVPSNELDTPIEQMDGGGRKLAVLPVVDMEEQFRAAMSRLTNCSTSLDPIPGGCIFTIAVDLKETGEAPLGHPQPWIPLGPGSYPLTAEDGKPTNNVFVSARPLRTVDAGRMKFESWIEETCFKSSDKVVPDRT</sequence>
<dbReference type="InterPro" id="IPR036570">
    <property type="entry name" value="HORMA_dom_sf"/>
</dbReference>
<organism evidence="3 4">
    <name type="scientific">Polychaeton citri CBS 116435</name>
    <dbReference type="NCBI Taxonomy" id="1314669"/>
    <lineage>
        <taxon>Eukaryota</taxon>
        <taxon>Fungi</taxon>
        <taxon>Dikarya</taxon>
        <taxon>Ascomycota</taxon>
        <taxon>Pezizomycotina</taxon>
        <taxon>Dothideomycetes</taxon>
        <taxon>Dothideomycetidae</taxon>
        <taxon>Capnodiales</taxon>
        <taxon>Capnodiaceae</taxon>
        <taxon>Polychaeton</taxon>
    </lineage>
</organism>
<reference evidence="3" key="1">
    <citation type="journal article" date="2020" name="Stud. Mycol.">
        <title>101 Dothideomycetes genomes: a test case for predicting lifestyles and emergence of pathogens.</title>
        <authorList>
            <person name="Haridas S."/>
            <person name="Albert R."/>
            <person name="Binder M."/>
            <person name="Bloem J."/>
            <person name="Labutti K."/>
            <person name="Salamov A."/>
            <person name="Andreopoulos B."/>
            <person name="Baker S."/>
            <person name="Barry K."/>
            <person name="Bills G."/>
            <person name="Bluhm B."/>
            <person name="Cannon C."/>
            <person name="Castanera R."/>
            <person name="Culley D."/>
            <person name="Daum C."/>
            <person name="Ezra D."/>
            <person name="Gonzalez J."/>
            <person name="Henrissat B."/>
            <person name="Kuo A."/>
            <person name="Liang C."/>
            <person name="Lipzen A."/>
            <person name="Lutzoni F."/>
            <person name="Magnuson J."/>
            <person name="Mondo S."/>
            <person name="Nolan M."/>
            <person name="Ohm R."/>
            <person name="Pangilinan J."/>
            <person name="Park H.-J."/>
            <person name="Ramirez L."/>
            <person name="Alfaro M."/>
            <person name="Sun H."/>
            <person name="Tritt A."/>
            <person name="Yoshinaga Y."/>
            <person name="Zwiers L.-H."/>
            <person name="Turgeon B."/>
            <person name="Goodwin S."/>
            <person name="Spatafora J."/>
            <person name="Crous P."/>
            <person name="Grigoriev I."/>
        </authorList>
    </citation>
    <scope>NUCLEOTIDE SEQUENCE</scope>
    <source>
        <strain evidence="3">CBS 116435</strain>
    </source>
</reference>
<dbReference type="AlphaFoldDB" id="A0A9P4UTA6"/>
<proteinExistence type="inferred from homology"/>
<dbReference type="InterPro" id="IPR003511">
    <property type="entry name" value="HORMA_dom"/>
</dbReference>
<evidence type="ECO:0000256" key="1">
    <source>
        <dbReference type="ARBA" id="ARBA00010348"/>
    </source>
</evidence>
<dbReference type="GO" id="GO:0016035">
    <property type="term" value="C:zeta DNA polymerase complex"/>
    <property type="evidence" value="ECO:0007669"/>
    <property type="project" value="TreeGrafter"/>
</dbReference>
<comment type="caution">
    <text evidence="3">The sequence shown here is derived from an EMBL/GenBank/DDBJ whole genome shotgun (WGS) entry which is preliminary data.</text>
</comment>
<accession>A0A9P4UTA6</accession>
<keyword evidence="3" id="KW-0238">DNA-binding</keyword>
<dbReference type="GO" id="GO:0003677">
    <property type="term" value="F:DNA binding"/>
    <property type="evidence" value="ECO:0007669"/>
    <property type="project" value="UniProtKB-KW"/>
</dbReference>
<dbReference type="Gene3D" id="3.30.900.10">
    <property type="entry name" value="HORMA domain"/>
    <property type="match status" value="1"/>
</dbReference>
<gene>
    <name evidence="3" type="ORF">K431DRAFT_301418</name>
</gene>
<dbReference type="PROSITE" id="PS50815">
    <property type="entry name" value="HORMA"/>
    <property type="match status" value="1"/>
</dbReference>